<sequence>MRKIFGSALSSSSKNSTNLEKIAVITNYSACPLGQSLLKVLSQDYRVVAISYDDKTNDDINQNNEKTSNIIRFKAHLSEQDDRNRLIAFLKSENMVISRMVNNQPFMIRPTPLEKQIEEEKLGLRDHQAANQRVEELKEKIRILIETPLFLNGDLIDQNVIDDEARILQIIQKQYGIFSLQRASQVNLRKCLKANLEQKMIGISALTPGLYSPQQVEYMRIDKSNGKDQNDTKHESDIEYLNPDVIAIKTYEKLLGKNAVDLKEYVMKTEWDAYADLNLGKAPKIYSDVNL</sequence>
<dbReference type="Proteomes" id="UP000039865">
    <property type="component" value="Unassembled WGS sequence"/>
</dbReference>
<accession>A0A078BED3</accession>
<dbReference type="EMBL" id="CCKQ01019490">
    <property type="protein sequence ID" value="CDW91507.1"/>
    <property type="molecule type" value="Genomic_DNA"/>
</dbReference>
<dbReference type="InParanoid" id="A0A078BED3"/>
<evidence type="ECO:0000313" key="1">
    <source>
        <dbReference type="EMBL" id="CDW91507.1"/>
    </source>
</evidence>
<gene>
    <name evidence="1" type="primary">Contig347.g384</name>
    <name evidence="1" type="ORF">STYLEM_20663</name>
</gene>
<name>A0A078BED3_STYLE</name>
<protein>
    <submittedName>
        <fullName evidence="1">Uncharacterized protein</fullName>
    </submittedName>
</protein>
<reference evidence="1 2" key="1">
    <citation type="submission" date="2014-06" db="EMBL/GenBank/DDBJ databases">
        <authorList>
            <person name="Swart Estienne"/>
        </authorList>
    </citation>
    <scope>NUCLEOTIDE SEQUENCE [LARGE SCALE GENOMIC DNA]</scope>
    <source>
        <strain evidence="1 2">130c</strain>
    </source>
</reference>
<evidence type="ECO:0000313" key="2">
    <source>
        <dbReference type="Proteomes" id="UP000039865"/>
    </source>
</evidence>
<dbReference type="AlphaFoldDB" id="A0A078BED3"/>
<proteinExistence type="predicted"/>
<organism evidence="1 2">
    <name type="scientific">Stylonychia lemnae</name>
    <name type="common">Ciliate</name>
    <dbReference type="NCBI Taxonomy" id="5949"/>
    <lineage>
        <taxon>Eukaryota</taxon>
        <taxon>Sar</taxon>
        <taxon>Alveolata</taxon>
        <taxon>Ciliophora</taxon>
        <taxon>Intramacronucleata</taxon>
        <taxon>Spirotrichea</taxon>
        <taxon>Stichotrichia</taxon>
        <taxon>Sporadotrichida</taxon>
        <taxon>Oxytrichidae</taxon>
        <taxon>Stylonychinae</taxon>
        <taxon>Stylonychia</taxon>
    </lineage>
</organism>
<keyword evidence="2" id="KW-1185">Reference proteome</keyword>
<dbReference type="OrthoDB" id="10495142at2759"/>